<organism evidence="1 2">
    <name type="scientific">Apiospora aurea</name>
    <dbReference type="NCBI Taxonomy" id="335848"/>
    <lineage>
        <taxon>Eukaryota</taxon>
        <taxon>Fungi</taxon>
        <taxon>Dikarya</taxon>
        <taxon>Ascomycota</taxon>
        <taxon>Pezizomycotina</taxon>
        <taxon>Sordariomycetes</taxon>
        <taxon>Xylariomycetidae</taxon>
        <taxon>Amphisphaeriales</taxon>
        <taxon>Apiosporaceae</taxon>
        <taxon>Apiospora</taxon>
    </lineage>
</organism>
<comment type="caution">
    <text evidence="1">The sequence shown here is derived from an EMBL/GenBank/DDBJ whole genome shotgun (WGS) entry which is preliminary data.</text>
</comment>
<accession>A0ABR1QZI9</accession>
<protein>
    <submittedName>
        <fullName evidence="1">Uncharacterized protein</fullName>
    </submittedName>
</protein>
<evidence type="ECO:0000313" key="2">
    <source>
        <dbReference type="Proteomes" id="UP001391051"/>
    </source>
</evidence>
<evidence type="ECO:0000313" key="1">
    <source>
        <dbReference type="EMBL" id="KAK7968039.1"/>
    </source>
</evidence>
<dbReference type="GeneID" id="92071600"/>
<dbReference type="EMBL" id="JAQQWE010000001">
    <property type="protein sequence ID" value="KAK7968039.1"/>
    <property type="molecule type" value="Genomic_DNA"/>
</dbReference>
<dbReference type="RefSeq" id="XP_066707431.1">
    <property type="nucleotide sequence ID" value="XM_066838538.1"/>
</dbReference>
<gene>
    <name evidence="1" type="ORF">PG986_002316</name>
</gene>
<dbReference type="Proteomes" id="UP001391051">
    <property type="component" value="Unassembled WGS sequence"/>
</dbReference>
<proteinExistence type="predicted"/>
<reference evidence="1 2" key="1">
    <citation type="submission" date="2023-01" db="EMBL/GenBank/DDBJ databases">
        <title>Analysis of 21 Apiospora genomes using comparative genomics revels a genus with tremendous synthesis potential of carbohydrate active enzymes and secondary metabolites.</title>
        <authorList>
            <person name="Sorensen T."/>
        </authorList>
    </citation>
    <scope>NUCLEOTIDE SEQUENCE [LARGE SCALE GENOMIC DNA]</scope>
    <source>
        <strain evidence="1 2">CBS 24483</strain>
    </source>
</reference>
<sequence length="195" mass="20771">MSNLEVEITMDCMVVEIDRPWLHAELFSDAELDSGKSDISPGAAELKRLYEQDQTPSGPHQQFSSYPTAFVVAAADIQLSVSTCLISCSPFFPLSSSLLTPTPLSEQFSGDTTQLENAVSASSTEANLSVGYGPFSISGSHKQSKSSSKTKMESTATGCRISIQAPQIAAWVQTLMPQLPKPTNGASSMVGLFAK</sequence>
<keyword evidence="2" id="KW-1185">Reference proteome</keyword>
<name>A0ABR1QZI9_9PEZI</name>